<evidence type="ECO:0000313" key="1">
    <source>
        <dbReference type="EMBL" id="CUU55916.1"/>
    </source>
</evidence>
<dbReference type="EMBL" id="FAOZ01000006">
    <property type="protein sequence ID" value="CUU55916.1"/>
    <property type="molecule type" value="Genomic_DNA"/>
</dbReference>
<dbReference type="Proteomes" id="UP000198802">
    <property type="component" value="Unassembled WGS sequence"/>
</dbReference>
<proteinExistence type="predicted"/>
<evidence type="ECO:0000313" key="2">
    <source>
        <dbReference type="Proteomes" id="UP000198802"/>
    </source>
</evidence>
<reference evidence="2" key="1">
    <citation type="submission" date="2015-11" db="EMBL/GenBank/DDBJ databases">
        <authorList>
            <person name="Varghese N."/>
        </authorList>
    </citation>
    <scope>NUCLEOTIDE SEQUENCE [LARGE SCALE GENOMIC DNA]</scope>
    <source>
        <strain evidence="2">DSM 45899</strain>
    </source>
</reference>
<name>A0A0S4QM46_9ACTN</name>
<protein>
    <submittedName>
        <fullName evidence="1">Uncharacterized protein</fullName>
    </submittedName>
</protein>
<gene>
    <name evidence="1" type="ORF">Ga0074812_106171</name>
</gene>
<keyword evidence="2" id="KW-1185">Reference proteome</keyword>
<sequence length="62" mass="6666">MAAIVELAASIDGVPTVEETDAMLDELRRLPRDAATLELIDGLLEIRALLGACEPCVDTRTK</sequence>
<dbReference type="RefSeq" id="WP_091275162.1">
    <property type="nucleotide sequence ID" value="NZ_FAOZ01000006.1"/>
</dbReference>
<organism evidence="1 2">
    <name type="scientific">Parafrankia irregularis</name>
    <dbReference type="NCBI Taxonomy" id="795642"/>
    <lineage>
        <taxon>Bacteria</taxon>
        <taxon>Bacillati</taxon>
        <taxon>Actinomycetota</taxon>
        <taxon>Actinomycetes</taxon>
        <taxon>Frankiales</taxon>
        <taxon>Frankiaceae</taxon>
        <taxon>Parafrankia</taxon>
    </lineage>
</organism>
<dbReference type="AlphaFoldDB" id="A0A0S4QM46"/>
<accession>A0A0S4QM46</accession>